<name>A0ABQ8FH81_9FUNG</name>
<evidence type="ECO:0000256" key="1">
    <source>
        <dbReference type="SAM" id="MobiDB-lite"/>
    </source>
</evidence>
<keyword evidence="2" id="KW-0732">Signal</keyword>
<feature type="region of interest" description="Disordered" evidence="1">
    <location>
        <begin position="23"/>
        <end position="66"/>
    </location>
</feature>
<dbReference type="Proteomes" id="UP001648503">
    <property type="component" value="Unassembled WGS sequence"/>
</dbReference>
<evidence type="ECO:0000313" key="3">
    <source>
        <dbReference type="EMBL" id="KAH6598246.1"/>
    </source>
</evidence>
<feature type="signal peptide" evidence="2">
    <location>
        <begin position="1"/>
        <end position="18"/>
    </location>
</feature>
<sequence length="178" mass="19997">MKLISFAVISFLAITVSAHPYQGADDQGLEESQGASSQSEQEYQITTTEDLEESQDASSQSEQQPQNTVVQALWGQYRRLLQDALVRLNESYKDKHAEVNSLHDKISTMKKEMSGIVSRTGDLNGLERVNPLQVFFALNKSLAIARTFRNALGLELQTIRAERQSLVEEIVSWDEAHK</sequence>
<comment type="caution">
    <text evidence="3">The sequence shown here is derived from an EMBL/GenBank/DDBJ whole genome shotgun (WGS) entry which is preliminary data.</text>
</comment>
<accession>A0ABQ8FH81</accession>
<feature type="chain" id="PRO_5045401872" evidence="2">
    <location>
        <begin position="19"/>
        <end position="178"/>
    </location>
</feature>
<reference evidence="3 4" key="1">
    <citation type="submission" date="2021-02" db="EMBL/GenBank/DDBJ databases">
        <title>Variation within the Batrachochytrium salamandrivorans European outbreak.</title>
        <authorList>
            <person name="Kelly M."/>
            <person name="Pasmans F."/>
            <person name="Shea T.P."/>
            <person name="Munoz J.F."/>
            <person name="Carranza S."/>
            <person name="Cuomo C.A."/>
            <person name="Martel A."/>
        </authorList>
    </citation>
    <scope>NUCLEOTIDE SEQUENCE [LARGE SCALE GENOMIC DNA]</scope>
    <source>
        <strain evidence="3 4">AMFP18/2</strain>
    </source>
</reference>
<evidence type="ECO:0000313" key="4">
    <source>
        <dbReference type="Proteomes" id="UP001648503"/>
    </source>
</evidence>
<proteinExistence type="predicted"/>
<gene>
    <name evidence="3" type="ORF">BASA50_003860</name>
</gene>
<feature type="compositionally biased region" description="Low complexity" evidence="1">
    <location>
        <begin position="30"/>
        <end position="44"/>
    </location>
</feature>
<dbReference type="EMBL" id="JAFCIX010000114">
    <property type="protein sequence ID" value="KAH6598246.1"/>
    <property type="molecule type" value="Genomic_DNA"/>
</dbReference>
<keyword evidence="4" id="KW-1185">Reference proteome</keyword>
<organism evidence="3 4">
    <name type="scientific">Batrachochytrium salamandrivorans</name>
    <dbReference type="NCBI Taxonomy" id="1357716"/>
    <lineage>
        <taxon>Eukaryota</taxon>
        <taxon>Fungi</taxon>
        <taxon>Fungi incertae sedis</taxon>
        <taxon>Chytridiomycota</taxon>
        <taxon>Chytridiomycota incertae sedis</taxon>
        <taxon>Chytridiomycetes</taxon>
        <taxon>Rhizophydiales</taxon>
        <taxon>Rhizophydiales incertae sedis</taxon>
        <taxon>Batrachochytrium</taxon>
    </lineage>
</organism>
<protein>
    <submittedName>
        <fullName evidence="3">Uncharacterized protein</fullName>
    </submittedName>
</protein>
<evidence type="ECO:0000256" key="2">
    <source>
        <dbReference type="SAM" id="SignalP"/>
    </source>
</evidence>